<dbReference type="GO" id="GO:0004553">
    <property type="term" value="F:hydrolase activity, hydrolyzing O-glycosyl compounds"/>
    <property type="evidence" value="ECO:0007669"/>
    <property type="project" value="InterPro"/>
</dbReference>
<dbReference type="SMART" id="SM01217">
    <property type="entry name" value="Fn3_like"/>
    <property type="match status" value="1"/>
</dbReference>
<dbReference type="Gene3D" id="3.20.20.300">
    <property type="entry name" value="Glycoside hydrolase, family 3, N-terminal domain"/>
    <property type="match status" value="2"/>
</dbReference>
<protein>
    <submittedName>
        <fullName evidence="4">Glycoside hydrolase family 3 C-terminal domain-containing protein</fullName>
    </submittedName>
</protein>
<feature type="domain" description="Fibronectin type III-like" evidence="3">
    <location>
        <begin position="510"/>
        <end position="578"/>
    </location>
</feature>
<keyword evidence="5" id="KW-1185">Reference proteome</keyword>
<sequence>MFDRAGRMIGERTRLIDDLLALMTLEEKLGQLLIAPGLQQAHDKLAAGLVGHIWLDRSEIGTDLGAIRELQRITVEESRLGIPLTFAADTSNGVLTQMPSSRCAAASWNPEAIARSDRIAAIEAAACGICWAFGPSVGAESDIEEPMLASRIIAARIRGLQGDNLNRPDAVLANLSFGPRADSAETFLPPFLASAREGRVGCIDLHDAPLDPLSRRWDTGAIVLSEWRAIAAAALGEDAPSLLAFPLDAAIDAVRSGRVSAMKLDNAVRRVIGAKFDLGLLRDPYLYCGRGASKKPELSPVHREVALDIVSRAVVLLKNENAVLPLASGARDLAIIGGLAADTFERTGFAAMAEGVSLVDAFQRGGMKHRFLPHLSSRDQAPDVAICMIGAGTPEERKQIRALAASHSSVIAVVCAPELPTLDWLEPSASAILYCGDAGPVMGEVLAELILGESSPRGKLPEEPPCRTYPFGHGLGYGDFAYDDLAIERQKDQLAAVCRLKNIGKREAEETVQLYIEPVGAPKSTRRALKAFAKVRLAAGETRDLSFDLGAGELGMFAENGLVQVAPGDYRVAIGGSSATRNEAVAHVSQELADTMTSLAGGGRPAIPDRDIRLWA</sequence>
<evidence type="ECO:0000256" key="2">
    <source>
        <dbReference type="ARBA" id="ARBA00022801"/>
    </source>
</evidence>
<dbReference type="SUPFAM" id="SSF51445">
    <property type="entry name" value="(Trans)glycosidases"/>
    <property type="match status" value="1"/>
</dbReference>
<dbReference type="InterPro" id="IPR050288">
    <property type="entry name" value="Cellulose_deg_GH3"/>
</dbReference>
<evidence type="ECO:0000313" key="4">
    <source>
        <dbReference type="EMBL" id="NVD45530.1"/>
    </source>
</evidence>
<evidence type="ECO:0000256" key="1">
    <source>
        <dbReference type="ARBA" id="ARBA00005336"/>
    </source>
</evidence>
<dbReference type="InterPro" id="IPR036881">
    <property type="entry name" value="Glyco_hydro_3_C_sf"/>
</dbReference>
<proteinExistence type="inferred from homology"/>
<dbReference type="Proteomes" id="UP000561438">
    <property type="component" value="Unassembled WGS sequence"/>
</dbReference>
<comment type="similarity">
    <text evidence="1">Belongs to the glycosyl hydrolase 3 family.</text>
</comment>
<gene>
    <name evidence="4" type="ORF">HUV48_10980</name>
</gene>
<dbReference type="InterPro" id="IPR013783">
    <property type="entry name" value="Ig-like_fold"/>
</dbReference>
<dbReference type="Gene3D" id="3.40.50.1700">
    <property type="entry name" value="Glycoside hydrolase family 3 C-terminal domain"/>
    <property type="match status" value="2"/>
</dbReference>
<dbReference type="Pfam" id="PF14310">
    <property type="entry name" value="Fn3-like"/>
    <property type="match status" value="1"/>
</dbReference>
<dbReference type="GO" id="GO:0005975">
    <property type="term" value="P:carbohydrate metabolic process"/>
    <property type="evidence" value="ECO:0007669"/>
    <property type="project" value="InterPro"/>
</dbReference>
<dbReference type="InterPro" id="IPR017853">
    <property type="entry name" value="GH"/>
</dbReference>
<dbReference type="AlphaFoldDB" id="A0A850H4I9"/>
<name>A0A850H4I9_9SPHN</name>
<dbReference type="Pfam" id="PF00933">
    <property type="entry name" value="Glyco_hydro_3"/>
    <property type="match status" value="1"/>
</dbReference>
<evidence type="ECO:0000313" key="5">
    <source>
        <dbReference type="Proteomes" id="UP000561438"/>
    </source>
</evidence>
<dbReference type="InterPro" id="IPR026891">
    <property type="entry name" value="Fn3-like"/>
</dbReference>
<dbReference type="InterPro" id="IPR001764">
    <property type="entry name" value="Glyco_hydro_3_N"/>
</dbReference>
<dbReference type="PANTHER" id="PTHR42715:SF10">
    <property type="entry name" value="BETA-GLUCOSIDASE"/>
    <property type="match status" value="1"/>
</dbReference>
<dbReference type="SUPFAM" id="SSF52279">
    <property type="entry name" value="Beta-D-glucan exohydrolase, C-terminal domain"/>
    <property type="match status" value="1"/>
</dbReference>
<dbReference type="InterPro" id="IPR036962">
    <property type="entry name" value="Glyco_hydro_3_N_sf"/>
</dbReference>
<reference evidence="4 5" key="1">
    <citation type="submission" date="2020-06" db="EMBL/GenBank/DDBJ databases">
        <title>Altererythrobacter sp. HHU K3-1.</title>
        <authorList>
            <person name="Zhang D."/>
            <person name="Xue H."/>
        </authorList>
    </citation>
    <scope>NUCLEOTIDE SEQUENCE [LARGE SCALE GENOMIC DNA]</scope>
    <source>
        <strain evidence="4 5">HHU K3-1</strain>
    </source>
</reference>
<accession>A0A850H4I9</accession>
<comment type="caution">
    <text evidence="4">The sequence shown here is derived from an EMBL/GenBank/DDBJ whole genome shotgun (WGS) entry which is preliminary data.</text>
</comment>
<organism evidence="4 5">
    <name type="scientific">Qipengyuania atrilutea</name>
    <dbReference type="NCBI Taxonomy" id="2744473"/>
    <lineage>
        <taxon>Bacteria</taxon>
        <taxon>Pseudomonadati</taxon>
        <taxon>Pseudomonadota</taxon>
        <taxon>Alphaproteobacteria</taxon>
        <taxon>Sphingomonadales</taxon>
        <taxon>Erythrobacteraceae</taxon>
        <taxon>Qipengyuania</taxon>
    </lineage>
</organism>
<dbReference type="Pfam" id="PF01915">
    <property type="entry name" value="Glyco_hydro_3_C"/>
    <property type="match status" value="1"/>
</dbReference>
<keyword evidence="2 4" id="KW-0378">Hydrolase</keyword>
<dbReference type="Gene3D" id="2.60.40.10">
    <property type="entry name" value="Immunoglobulins"/>
    <property type="match status" value="1"/>
</dbReference>
<dbReference type="RefSeq" id="WP_176267797.1">
    <property type="nucleotide sequence ID" value="NZ_JABWGV010000003.1"/>
</dbReference>
<dbReference type="InterPro" id="IPR002772">
    <property type="entry name" value="Glyco_hydro_3_C"/>
</dbReference>
<evidence type="ECO:0000259" key="3">
    <source>
        <dbReference type="SMART" id="SM01217"/>
    </source>
</evidence>
<dbReference type="EMBL" id="JABWGV010000003">
    <property type="protein sequence ID" value="NVD45530.1"/>
    <property type="molecule type" value="Genomic_DNA"/>
</dbReference>
<dbReference type="PANTHER" id="PTHR42715">
    <property type="entry name" value="BETA-GLUCOSIDASE"/>
    <property type="match status" value="1"/>
</dbReference>